<keyword evidence="9" id="KW-1185">Reference proteome</keyword>
<dbReference type="PROSITE" id="PS00062">
    <property type="entry name" value="ALDOKETO_REDUCTASE_2"/>
    <property type="match status" value="1"/>
</dbReference>
<evidence type="ECO:0000256" key="4">
    <source>
        <dbReference type="PIRSR" id="PIRSR000097-1"/>
    </source>
</evidence>
<dbReference type="EMBL" id="JAEINH010000004">
    <property type="protein sequence ID" value="MBI9114730.1"/>
    <property type="molecule type" value="Genomic_DNA"/>
</dbReference>
<gene>
    <name evidence="8" type="ORF">JAV76_06860</name>
</gene>
<evidence type="ECO:0000256" key="2">
    <source>
        <dbReference type="ARBA" id="ARBA00022857"/>
    </source>
</evidence>
<sequence length="270" mass="29235">MDTPVHGPSTPLSGGDIPLLGFGTWQSEGDDAYTSVLHALRTGYRHIDTATGYGNETQVGRAIADSGVPRGEIFVTTKLPPDNAGDERRTLEQSLTDLGLDHVDLWLVHWPPNGEARPETWSEFLSLRDEGLARSVGVSNYSVAQIDELVAATGETPAVNQIPWSPKDYDATVAQELGARGVVLEGYSPFKRTDLDDPVLAEVAAAHEVDPTHVVLRWHVDHGFVVIPKSVTPSRIESNFRALDLTLTADEIARIDRLGTQPETEGGVGE</sequence>
<dbReference type="RefSeq" id="WP_198733277.1">
    <property type="nucleotide sequence ID" value="NZ_JAEINH010000004.1"/>
</dbReference>
<dbReference type="InterPro" id="IPR023210">
    <property type="entry name" value="NADP_OxRdtase_dom"/>
</dbReference>
<evidence type="ECO:0000256" key="6">
    <source>
        <dbReference type="PIRSR" id="PIRSR000097-3"/>
    </source>
</evidence>
<evidence type="ECO:0000256" key="1">
    <source>
        <dbReference type="ARBA" id="ARBA00007905"/>
    </source>
</evidence>
<dbReference type="PANTHER" id="PTHR43827:SF3">
    <property type="entry name" value="NADP-DEPENDENT OXIDOREDUCTASE DOMAIN-CONTAINING PROTEIN"/>
    <property type="match status" value="1"/>
</dbReference>
<evidence type="ECO:0000259" key="7">
    <source>
        <dbReference type="Pfam" id="PF00248"/>
    </source>
</evidence>
<name>A0A934M9M0_9MICO</name>
<feature type="site" description="Lowers pKa of active site Tyr" evidence="6">
    <location>
        <position position="78"/>
    </location>
</feature>
<evidence type="ECO:0000256" key="5">
    <source>
        <dbReference type="PIRSR" id="PIRSR000097-2"/>
    </source>
</evidence>
<dbReference type="Pfam" id="PF00248">
    <property type="entry name" value="Aldo_ket_red"/>
    <property type="match status" value="1"/>
</dbReference>
<dbReference type="AlphaFoldDB" id="A0A934M9M0"/>
<proteinExistence type="inferred from homology"/>
<dbReference type="Gene3D" id="3.20.20.100">
    <property type="entry name" value="NADP-dependent oxidoreductase domain"/>
    <property type="match status" value="1"/>
</dbReference>
<dbReference type="InterPro" id="IPR018170">
    <property type="entry name" value="Aldo/ket_reductase_CS"/>
</dbReference>
<comment type="similarity">
    <text evidence="1">Belongs to the aldo/keto reductase family.</text>
</comment>
<dbReference type="InterPro" id="IPR036812">
    <property type="entry name" value="NAD(P)_OxRdtase_dom_sf"/>
</dbReference>
<accession>A0A934M9M0</accession>
<comment type="caution">
    <text evidence="8">The sequence shown here is derived from an EMBL/GenBank/DDBJ whole genome shotgun (WGS) entry which is preliminary data.</text>
</comment>
<dbReference type="CDD" id="cd19071">
    <property type="entry name" value="AKR_AKR1-5-like"/>
    <property type="match status" value="1"/>
</dbReference>
<reference evidence="8" key="1">
    <citation type="submission" date="2020-12" db="EMBL/GenBank/DDBJ databases">
        <title>Sanguibacter suaedae sp. nov., isolated from Suaeda aralocaspica.</title>
        <authorList>
            <person name="Ma Q."/>
        </authorList>
    </citation>
    <scope>NUCLEOTIDE SEQUENCE</scope>
    <source>
        <strain evidence="8">YZGR15</strain>
    </source>
</reference>
<evidence type="ECO:0000313" key="8">
    <source>
        <dbReference type="EMBL" id="MBI9114730.1"/>
    </source>
</evidence>
<keyword evidence="3" id="KW-0560">Oxidoreductase</keyword>
<dbReference type="PANTHER" id="PTHR43827">
    <property type="entry name" value="2,5-DIKETO-D-GLUCONIC ACID REDUCTASE"/>
    <property type="match status" value="1"/>
</dbReference>
<feature type="active site" description="Proton donor" evidence="4">
    <location>
        <position position="53"/>
    </location>
</feature>
<dbReference type="Proteomes" id="UP000602087">
    <property type="component" value="Unassembled WGS sequence"/>
</dbReference>
<dbReference type="FunFam" id="3.20.20.100:FF:000002">
    <property type="entry name" value="2,5-diketo-D-gluconic acid reductase A"/>
    <property type="match status" value="1"/>
</dbReference>
<dbReference type="SUPFAM" id="SSF51430">
    <property type="entry name" value="NAD(P)-linked oxidoreductase"/>
    <property type="match status" value="1"/>
</dbReference>
<dbReference type="PRINTS" id="PR00069">
    <property type="entry name" value="ALDKETRDTASE"/>
</dbReference>
<protein>
    <submittedName>
        <fullName evidence="8">Aldo/keto reductase</fullName>
    </submittedName>
</protein>
<evidence type="ECO:0000313" key="9">
    <source>
        <dbReference type="Proteomes" id="UP000602087"/>
    </source>
</evidence>
<organism evidence="8 9">
    <name type="scientific">Sanguibacter suaedae</name>
    <dbReference type="NCBI Taxonomy" id="2795737"/>
    <lineage>
        <taxon>Bacteria</taxon>
        <taxon>Bacillati</taxon>
        <taxon>Actinomycetota</taxon>
        <taxon>Actinomycetes</taxon>
        <taxon>Micrococcales</taxon>
        <taxon>Sanguibacteraceae</taxon>
        <taxon>Sanguibacter</taxon>
    </lineage>
</organism>
<dbReference type="GO" id="GO:0016616">
    <property type="term" value="F:oxidoreductase activity, acting on the CH-OH group of donors, NAD or NADP as acceptor"/>
    <property type="evidence" value="ECO:0007669"/>
    <property type="project" value="UniProtKB-ARBA"/>
</dbReference>
<feature type="domain" description="NADP-dependent oxidoreductase" evidence="7">
    <location>
        <begin position="20"/>
        <end position="258"/>
    </location>
</feature>
<evidence type="ECO:0000256" key="3">
    <source>
        <dbReference type="ARBA" id="ARBA00023002"/>
    </source>
</evidence>
<feature type="binding site" evidence="5">
    <location>
        <position position="109"/>
    </location>
    <ligand>
        <name>substrate</name>
    </ligand>
</feature>
<dbReference type="PROSITE" id="PS00798">
    <property type="entry name" value="ALDOKETO_REDUCTASE_1"/>
    <property type="match status" value="1"/>
</dbReference>
<dbReference type="InterPro" id="IPR020471">
    <property type="entry name" value="AKR"/>
</dbReference>
<keyword evidence="2" id="KW-0521">NADP</keyword>
<dbReference type="PIRSF" id="PIRSF000097">
    <property type="entry name" value="AKR"/>
    <property type="match status" value="1"/>
</dbReference>